<dbReference type="GO" id="GO:0061630">
    <property type="term" value="F:ubiquitin protein ligase activity"/>
    <property type="evidence" value="ECO:0007669"/>
    <property type="project" value="UniProtKB-EC"/>
</dbReference>
<keyword evidence="6" id="KW-0479">Metal-binding</keyword>
<dbReference type="InterPro" id="IPR022170">
    <property type="entry name" value="MUL1-like"/>
</dbReference>
<dbReference type="Proteomes" id="UP000682877">
    <property type="component" value="Chromosome 1"/>
</dbReference>
<evidence type="ECO:0000256" key="5">
    <source>
        <dbReference type="ARBA" id="ARBA00022692"/>
    </source>
</evidence>
<keyword evidence="10" id="KW-1133">Transmembrane helix</keyword>
<keyword evidence="9" id="KW-0862">Zinc</keyword>
<dbReference type="PANTHER" id="PTHR47568:SF3">
    <property type="entry name" value="RING-TYPE E3 UBIQUITIN TRANSFERASE"/>
    <property type="match status" value="1"/>
</dbReference>
<comment type="subcellular location">
    <subcellularLocation>
        <location evidence="2">Membrane</location>
        <topology evidence="2">Multi-pass membrane protein</topology>
    </subcellularLocation>
</comment>
<keyword evidence="7" id="KW-0863">Zinc-finger</keyword>
<proteinExistence type="predicted"/>
<keyword evidence="8" id="KW-0833">Ubl conjugation pathway</keyword>
<name>A0A8S1ZDF5_ARAAE</name>
<keyword evidence="11" id="KW-0472">Membrane</keyword>
<dbReference type="PANTHER" id="PTHR47568">
    <property type="match status" value="1"/>
</dbReference>
<dbReference type="EC" id="2.3.2.27" evidence="3"/>
<organism evidence="13 14">
    <name type="scientific">Arabidopsis arenosa</name>
    <name type="common">Sand rock-cress</name>
    <name type="synonym">Cardaminopsis arenosa</name>
    <dbReference type="NCBI Taxonomy" id="38785"/>
    <lineage>
        <taxon>Eukaryota</taxon>
        <taxon>Viridiplantae</taxon>
        <taxon>Streptophyta</taxon>
        <taxon>Embryophyta</taxon>
        <taxon>Tracheophyta</taxon>
        <taxon>Spermatophyta</taxon>
        <taxon>Magnoliopsida</taxon>
        <taxon>eudicotyledons</taxon>
        <taxon>Gunneridae</taxon>
        <taxon>Pentapetalae</taxon>
        <taxon>rosids</taxon>
        <taxon>malvids</taxon>
        <taxon>Brassicales</taxon>
        <taxon>Brassicaceae</taxon>
        <taxon>Camelineae</taxon>
        <taxon>Arabidopsis</taxon>
    </lineage>
</organism>
<evidence type="ECO:0000313" key="13">
    <source>
        <dbReference type="EMBL" id="CAE5957479.1"/>
    </source>
</evidence>
<evidence type="ECO:0000259" key="12">
    <source>
        <dbReference type="Pfam" id="PF12483"/>
    </source>
</evidence>
<evidence type="ECO:0000256" key="4">
    <source>
        <dbReference type="ARBA" id="ARBA00022679"/>
    </source>
</evidence>
<dbReference type="AlphaFoldDB" id="A0A8S1ZDF5"/>
<evidence type="ECO:0000256" key="11">
    <source>
        <dbReference type="ARBA" id="ARBA00023136"/>
    </source>
</evidence>
<accession>A0A8S1ZDF5</accession>
<evidence type="ECO:0000256" key="6">
    <source>
        <dbReference type="ARBA" id="ARBA00022723"/>
    </source>
</evidence>
<evidence type="ECO:0000256" key="9">
    <source>
        <dbReference type="ARBA" id="ARBA00022833"/>
    </source>
</evidence>
<dbReference type="InterPro" id="IPR044231">
    <property type="entry name" value="SP1/SPL1"/>
</dbReference>
<evidence type="ECO:0000256" key="10">
    <source>
        <dbReference type="ARBA" id="ARBA00022989"/>
    </source>
</evidence>
<dbReference type="GO" id="GO:0016567">
    <property type="term" value="P:protein ubiquitination"/>
    <property type="evidence" value="ECO:0007669"/>
    <property type="project" value="InterPro"/>
</dbReference>
<gene>
    <name evidence="13" type="ORF">AARE701A_LOCUS1184</name>
</gene>
<keyword evidence="14" id="KW-1185">Reference proteome</keyword>
<feature type="domain" description="E3 Ubiquitin ligase MUL1-like" evidence="12">
    <location>
        <begin position="121"/>
        <end position="225"/>
    </location>
</feature>
<evidence type="ECO:0000256" key="8">
    <source>
        <dbReference type="ARBA" id="ARBA00022786"/>
    </source>
</evidence>
<evidence type="ECO:0000256" key="1">
    <source>
        <dbReference type="ARBA" id="ARBA00000900"/>
    </source>
</evidence>
<dbReference type="Pfam" id="PF12483">
    <property type="entry name" value="GIDE"/>
    <property type="match status" value="1"/>
</dbReference>
<reference evidence="13" key="1">
    <citation type="submission" date="2021-01" db="EMBL/GenBank/DDBJ databases">
        <authorList>
            <person name="Bezrukov I."/>
        </authorList>
    </citation>
    <scope>NUCLEOTIDE SEQUENCE</scope>
</reference>
<dbReference type="EMBL" id="LR999451">
    <property type="protein sequence ID" value="CAE5957479.1"/>
    <property type="molecule type" value="Genomic_DNA"/>
</dbReference>
<dbReference type="GO" id="GO:0008270">
    <property type="term" value="F:zinc ion binding"/>
    <property type="evidence" value="ECO:0007669"/>
    <property type="project" value="UniProtKB-KW"/>
</dbReference>
<sequence length="278" mass="30514">MGFFSSLLSQISKPDSSKMSAFAGLLLFGSVGAYTIDYHIRNRQSSFLRSAIPLKELGERLKSSSKPLPVVFSGQVQSDEPIKGGLTHPNQFVQLQLDASVTYDGKTEIVYEDSDWKGDQFSSILEVASIHEEVSWHLVDGTEKVRIVGIQKAIGFDLIACKREVAGPGTALVKVLPFYRELDDRRGIKVLGVKHCERALKVDSSLTVIGKAVKENSGEITILEPLFVCQSDKNSESSIILFDSLSAWQIVSMSAFVTASVIIVIEGLEYFCYNPPSS</sequence>
<evidence type="ECO:0000256" key="7">
    <source>
        <dbReference type="ARBA" id="ARBA00022771"/>
    </source>
</evidence>
<comment type="catalytic activity">
    <reaction evidence="1">
        <text>S-ubiquitinyl-[E2 ubiquitin-conjugating enzyme]-L-cysteine + [acceptor protein]-L-lysine = [E2 ubiquitin-conjugating enzyme]-L-cysteine + N(6)-ubiquitinyl-[acceptor protein]-L-lysine.</text>
        <dbReference type="EC" id="2.3.2.27"/>
    </reaction>
</comment>
<keyword evidence="4" id="KW-0808">Transferase</keyword>
<evidence type="ECO:0000256" key="2">
    <source>
        <dbReference type="ARBA" id="ARBA00004141"/>
    </source>
</evidence>
<evidence type="ECO:0000313" key="14">
    <source>
        <dbReference type="Proteomes" id="UP000682877"/>
    </source>
</evidence>
<dbReference type="GO" id="GO:0016020">
    <property type="term" value="C:membrane"/>
    <property type="evidence" value="ECO:0007669"/>
    <property type="project" value="UniProtKB-SubCell"/>
</dbReference>
<protein>
    <recommendedName>
        <fullName evidence="3">RING-type E3 ubiquitin transferase</fullName>
        <ecNumber evidence="3">2.3.2.27</ecNumber>
    </recommendedName>
</protein>
<evidence type="ECO:0000256" key="3">
    <source>
        <dbReference type="ARBA" id="ARBA00012483"/>
    </source>
</evidence>
<keyword evidence="5" id="KW-0812">Transmembrane</keyword>